<dbReference type="InterPro" id="IPR005215">
    <property type="entry name" value="Trig_fac"/>
</dbReference>
<dbReference type="Pfam" id="PF05697">
    <property type="entry name" value="Trigger_N"/>
    <property type="match status" value="1"/>
</dbReference>
<evidence type="ECO:0000256" key="11">
    <source>
        <dbReference type="ARBA" id="ARBA00029986"/>
    </source>
</evidence>
<dbReference type="NCBIfam" id="TIGR00115">
    <property type="entry name" value="tig"/>
    <property type="match status" value="1"/>
</dbReference>
<dbReference type="InterPro" id="IPR046357">
    <property type="entry name" value="PPIase_dom_sf"/>
</dbReference>
<comment type="domain">
    <text evidence="12">Consists of 3 domains; the N-terminus binds the ribosome, the middle domain has PPIase activity, while the C-terminus has intrinsic chaperone activity on its own.</text>
</comment>
<dbReference type="SUPFAM" id="SSF102735">
    <property type="entry name" value="Trigger factor ribosome-binding domain"/>
    <property type="match status" value="1"/>
</dbReference>
<dbReference type="EC" id="5.2.1.8" evidence="3 12"/>
<dbReference type="PROSITE" id="PS50059">
    <property type="entry name" value="FKBP_PPIASE"/>
    <property type="match status" value="1"/>
</dbReference>
<protein>
    <recommendedName>
        <fullName evidence="4 12">Trigger factor</fullName>
        <shortName evidence="12">TF</shortName>
        <ecNumber evidence="3 12">5.2.1.8</ecNumber>
    </recommendedName>
    <alternativeName>
        <fullName evidence="11 12">PPIase</fullName>
    </alternativeName>
</protein>
<dbReference type="Pfam" id="PF05698">
    <property type="entry name" value="Trigger_C"/>
    <property type="match status" value="1"/>
</dbReference>
<dbReference type="InterPro" id="IPR001179">
    <property type="entry name" value="PPIase_FKBP_dom"/>
</dbReference>
<dbReference type="RefSeq" id="WP_336497079.1">
    <property type="nucleotide sequence ID" value="NZ_JBAWSY010000003.1"/>
</dbReference>
<dbReference type="InterPro" id="IPR037041">
    <property type="entry name" value="Trigger_fac_C_sf"/>
</dbReference>
<dbReference type="Gene3D" id="1.10.3120.10">
    <property type="entry name" value="Trigger factor, C-terminal domain"/>
    <property type="match status" value="1"/>
</dbReference>
<sequence length="426" mass="47077">MSVKWEKQEGNNGLLTVEVTAEEVAKGLDQAFKKVVKQINVPGFRKGKMPRQMFEKMYGVESLFQDALDIILPHAYGHAVEDAGINPVDQPEIDIVTMEKGQPLVFTAKVVVKPEVTLGDYKGLEVTKLEETVTDEEIDEQLQSQQARLAELVVKEDAIVEGDTAVIDFEGFVDEVAFEGGAGTDYPLEIGSNSFIPGFEEQLVGSKTGDAKDVEVTFPEEYHAAELAGKAATFKVTVKEVKGKELPELNDDFAKEVDAEVDGIDALRAKLKEVTAEEKKQLAAQTLRDTLVEAAAENATIDIPEAMIQTETDRMLQEFGQRLQQQGMNLDLYYQFSGQDEDALRGQMAEDAKKRVQVSLTLEAIAEKENLQVTEEDINTELEKMGAQFNMSAEDIKNALGGTSVLENDVRFQKTVEFLVENAKIS</sequence>
<dbReference type="SUPFAM" id="SSF54534">
    <property type="entry name" value="FKBP-like"/>
    <property type="match status" value="1"/>
</dbReference>
<evidence type="ECO:0000256" key="12">
    <source>
        <dbReference type="HAMAP-Rule" id="MF_00303"/>
    </source>
</evidence>
<dbReference type="PANTHER" id="PTHR30560:SF3">
    <property type="entry name" value="TRIGGER FACTOR-LIKE PROTEIN TIG, CHLOROPLASTIC"/>
    <property type="match status" value="1"/>
</dbReference>
<evidence type="ECO:0000256" key="2">
    <source>
        <dbReference type="ARBA" id="ARBA00005464"/>
    </source>
</evidence>
<accession>A0ABU8F300</accession>
<keyword evidence="8 12" id="KW-0413">Isomerase</keyword>
<dbReference type="GO" id="GO:0003755">
    <property type="term" value="F:peptidyl-prolyl cis-trans isomerase activity"/>
    <property type="evidence" value="ECO:0007669"/>
    <property type="project" value="UniProtKB-EC"/>
</dbReference>
<comment type="catalytic activity">
    <reaction evidence="1 12 13">
        <text>[protein]-peptidylproline (omega=180) = [protein]-peptidylproline (omega=0)</text>
        <dbReference type="Rhea" id="RHEA:16237"/>
        <dbReference type="Rhea" id="RHEA-COMP:10747"/>
        <dbReference type="Rhea" id="RHEA-COMP:10748"/>
        <dbReference type="ChEBI" id="CHEBI:83833"/>
        <dbReference type="ChEBI" id="CHEBI:83834"/>
        <dbReference type="EC" id="5.2.1.8"/>
    </reaction>
</comment>
<dbReference type="Pfam" id="PF00254">
    <property type="entry name" value="FKBP_C"/>
    <property type="match status" value="1"/>
</dbReference>
<dbReference type="Proteomes" id="UP001364890">
    <property type="component" value="Unassembled WGS sequence"/>
</dbReference>
<evidence type="ECO:0000256" key="4">
    <source>
        <dbReference type="ARBA" id="ARBA00016902"/>
    </source>
</evidence>
<comment type="function">
    <text evidence="10 12">Involved in protein export. Acts as a chaperone by maintaining the newly synthesized protein in an open conformation. Functions as a peptidyl-prolyl cis-trans isomerase.</text>
</comment>
<evidence type="ECO:0000256" key="3">
    <source>
        <dbReference type="ARBA" id="ARBA00013194"/>
    </source>
</evidence>
<evidence type="ECO:0000256" key="8">
    <source>
        <dbReference type="ARBA" id="ARBA00023235"/>
    </source>
</evidence>
<dbReference type="InterPro" id="IPR036611">
    <property type="entry name" value="Trigger_fac_ribosome-bd_sf"/>
</dbReference>
<dbReference type="SUPFAM" id="SSF109998">
    <property type="entry name" value="Triger factor/SurA peptide-binding domain-like"/>
    <property type="match status" value="1"/>
</dbReference>
<dbReference type="HAMAP" id="MF_00303">
    <property type="entry name" value="Trigger_factor_Tig"/>
    <property type="match status" value="1"/>
</dbReference>
<evidence type="ECO:0000256" key="13">
    <source>
        <dbReference type="PROSITE-ProRule" id="PRU00277"/>
    </source>
</evidence>
<evidence type="ECO:0000256" key="7">
    <source>
        <dbReference type="ARBA" id="ARBA00023186"/>
    </source>
</evidence>
<keyword evidence="6 12" id="KW-0697">Rotamase</keyword>
<evidence type="ECO:0000256" key="14">
    <source>
        <dbReference type="RuleBase" id="RU003914"/>
    </source>
</evidence>
<dbReference type="InterPro" id="IPR008880">
    <property type="entry name" value="Trigger_fac_C"/>
</dbReference>
<dbReference type="Gene3D" id="3.30.70.1050">
    <property type="entry name" value="Trigger factor ribosome-binding domain"/>
    <property type="match status" value="1"/>
</dbReference>
<evidence type="ECO:0000256" key="1">
    <source>
        <dbReference type="ARBA" id="ARBA00000971"/>
    </source>
</evidence>
<keyword evidence="9 12" id="KW-0131">Cell cycle</keyword>
<name>A0ABU8F300_9BACI</name>
<gene>
    <name evidence="12 16" type="primary">tig</name>
    <name evidence="16" type="ORF">WAX74_06965</name>
</gene>
<evidence type="ECO:0000256" key="6">
    <source>
        <dbReference type="ARBA" id="ARBA00023110"/>
    </source>
</evidence>
<evidence type="ECO:0000313" key="17">
    <source>
        <dbReference type="Proteomes" id="UP001364890"/>
    </source>
</evidence>
<comment type="subcellular location">
    <subcellularLocation>
        <location evidence="12">Cytoplasm</location>
    </subcellularLocation>
    <text evidence="12">About half TF is bound to the ribosome near the polypeptide exit tunnel while the other half is free in the cytoplasm.</text>
</comment>
<keyword evidence="7 12" id="KW-0143">Chaperone</keyword>
<evidence type="ECO:0000256" key="5">
    <source>
        <dbReference type="ARBA" id="ARBA00022618"/>
    </source>
</evidence>
<evidence type="ECO:0000313" key="16">
    <source>
        <dbReference type="EMBL" id="MEI4769384.1"/>
    </source>
</evidence>
<dbReference type="PANTHER" id="PTHR30560">
    <property type="entry name" value="TRIGGER FACTOR CHAPERONE AND PEPTIDYL-PROLYL CIS/TRANS ISOMERASE"/>
    <property type="match status" value="1"/>
</dbReference>
<dbReference type="Gene3D" id="3.10.50.40">
    <property type="match status" value="1"/>
</dbReference>
<reference evidence="16 17" key="1">
    <citation type="submission" date="2024-01" db="EMBL/GenBank/DDBJ databases">
        <title>Seven novel Bacillus-like species.</title>
        <authorList>
            <person name="Liu G."/>
        </authorList>
    </citation>
    <scope>NUCLEOTIDE SEQUENCE [LARGE SCALE GENOMIC DNA]</scope>
    <source>
        <strain evidence="16 17">FJAT-51614</strain>
    </source>
</reference>
<dbReference type="InterPro" id="IPR027304">
    <property type="entry name" value="Trigger_fact/SurA_dom_sf"/>
</dbReference>
<evidence type="ECO:0000259" key="15">
    <source>
        <dbReference type="PROSITE" id="PS50059"/>
    </source>
</evidence>
<dbReference type="InterPro" id="IPR008881">
    <property type="entry name" value="Trigger_fac_ribosome-bd_bac"/>
</dbReference>
<keyword evidence="17" id="KW-1185">Reference proteome</keyword>
<dbReference type="EMBL" id="JBAWSY010000003">
    <property type="protein sequence ID" value="MEI4769384.1"/>
    <property type="molecule type" value="Genomic_DNA"/>
</dbReference>
<comment type="caution">
    <text evidence="16">The sequence shown here is derived from an EMBL/GenBank/DDBJ whole genome shotgun (WGS) entry which is preliminary data.</text>
</comment>
<comment type="similarity">
    <text evidence="2 12 14">Belongs to the FKBP-type PPIase family. Tig subfamily.</text>
</comment>
<evidence type="ECO:0000256" key="10">
    <source>
        <dbReference type="ARBA" id="ARBA00024849"/>
    </source>
</evidence>
<dbReference type="PIRSF" id="PIRSF003095">
    <property type="entry name" value="Trigger_factor"/>
    <property type="match status" value="1"/>
</dbReference>
<evidence type="ECO:0000256" key="9">
    <source>
        <dbReference type="ARBA" id="ARBA00023306"/>
    </source>
</evidence>
<feature type="domain" description="PPIase FKBP-type" evidence="15">
    <location>
        <begin position="162"/>
        <end position="247"/>
    </location>
</feature>
<proteinExistence type="inferred from homology"/>
<organism evidence="16 17">
    <name type="scientific">Psychrobacillus mangrovi</name>
    <dbReference type="NCBI Taxonomy" id="3117745"/>
    <lineage>
        <taxon>Bacteria</taxon>
        <taxon>Bacillati</taxon>
        <taxon>Bacillota</taxon>
        <taxon>Bacilli</taxon>
        <taxon>Bacillales</taxon>
        <taxon>Bacillaceae</taxon>
        <taxon>Psychrobacillus</taxon>
    </lineage>
</organism>
<keyword evidence="12" id="KW-0963">Cytoplasm</keyword>
<keyword evidence="5 12" id="KW-0132">Cell division</keyword>